<feature type="region of interest" description="Disordered" evidence="1">
    <location>
        <begin position="212"/>
        <end position="258"/>
    </location>
</feature>
<dbReference type="PANTHER" id="PTHR34387">
    <property type="entry name" value="SLR1258 PROTEIN"/>
    <property type="match status" value="1"/>
</dbReference>
<feature type="compositionally biased region" description="Low complexity" evidence="1">
    <location>
        <begin position="215"/>
        <end position="239"/>
    </location>
</feature>
<dbReference type="Proteomes" id="UP001392437">
    <property type="component" value="Unassembled WGS sequence"/>
</dbReference>
<dbReference type="AlphaFoldDB" id="A0AAW0QSR2"/>
<comment type="caution">
    <text evidence="2">The sequence shown here is derived from an EMBL/GenBank/DDBJ whole genome shotgun (WGS) entry which is preliminary data.</text>
</comment>
<proteinExistence type="predicted"/>
<evidence type="ECO:0008006" key="4">
    <source>
        <dbReference type="Google" id="ProtNLM"/>
    </source>
</evidence>
<keyword evidence="3" id="KW-1185">Reference proteome</keyword>
<name>A0AAW0QSR2_9PEZI</name>
<accession>A0AAW0QSR2</accession>
<dbReference type="PANTHER" id="PTHR34387:SF2">
    <property type="entry name" value="SLR1258 PROTEIN"/>
    <property type="match status" value="1"/>
</dbReference>
<sequence>MLPQLKIHVDGSGSVFRTAERGVLHIRVSMADKSQNESSDAVRETSASLTARFRTHALKIEGTVDGRPVPHPNAGITAFTASSISTRAEPEFEWVDGRRRALDVMYRASSDFEVVFRDMQLLADVASELASMPHVSIVSTEWRLTAATRAEIEREARKKAIENAVQKAQDYSGVVNRSVVAVEIKDGPASAASNIKNAWHPFSSTAGLFGSSGNMMQQQAPPQLQAQMQAQAQARAQQQTLNPSEQAKEGPSVEPRTITASATVNVKFVSVDGEPVDM</sequence>
<evidence type="ECO:0000313" key="2">
    <source>
        <dbReference type="EMBL" id="KAK8113856.1"/>
    </source>
</evidence>
<evidence type="ECO:0000256" key="1">
    <source>
        <dbReference type="SAM" id="MobiDB-lite"/>
    </source>
</evidence>
<reference evidence="2 3" key="1">
    <citation type="submission" date="2023-01" db="EMBL/GenBank/DDBJ databases">
        <title>Analysis of 21 Apiospora genomes using comparative genomics revels a genus with tremendous synthesis potential of carbohydrate active enzymes and secondary metabolites.</title>
        <authorList>
            <person name="Sorensen T."/>
        </authorList>
    </citation>
    <scope>NUCLEOTIDE SEQUENCE [LARGE SCALE GENOMIC DNA]</scope>
    <source>
        <strain evidence="2 3">CBS 117206</strain>
    </source>
</reference>
<dbReference type="InterPro" id="IPR052022">
    <property type="entry name" value="26kDa_periplasmic_antigen"/>
</dbReference>
<protein>
    <recommendedName>
        <fullName evidence="4">SIMPL domain-containing protein</fullName>
    </recommendedName>
</protein>
<dbReference type="EMBL" id="JAQQWP010000006">
    <property type="protein sequence ID" value="KAK8113856.1"/>
    <property type="molecule type" value="Genomic_DNA"/>
</dbReference>
<dbReference type="InterPro" id="IPR007497">
    <property type="entry name" value="SIMPL/DUF541"/>
</dbReference>
<gene>
    <name evidence="2" type="ORF">PG999_005925</name>
</gene>
<organism evidence="2 3">
    <name type="scientific">Apiospora kogelbergensis</name>
    <dbReference type="NCBI Taxonomy" id="1337665"/>
    <lineage>
        <taxon>Eukaryota</taxon>
        <taxon>Fungi</taxon>
        <taxon>Dikarya</taxon>
        <taxon>Ascomycota</taxon>
        <taxon>Pezizomycotina</taxon>
        <taxon>Sordariomycetes</taxon>
        <taxon>Xylariomycetidae</taxon>
        <taxon>Amphisphaeriales</taxon>
        <taxon>Apiosporaceae</taxon>
        <taxon>Apiospora</taxon>
    </lineage>
</organism>
<dbReference type="Pfam" id="PF04402">
    <property type="entry name" value="SIMPL"/>
    <property type="match status" value="1"/>
</dbReference>
<dbReference type="GO" id="GO:0006974">
    <property type="term" value="P:DNA damage response"/>
    <property type="evidence" value="ECO:0007669"/>
    <property type="project" value="TreeGrafter"/>
</dbReference>
<evidence type="ECO:0000313" key="3">
    <source>
        <dbReference type="Proteomes" id="UP001392437"/>
    </source>
</evidence>